<name>A0ABM4DNH0_HYDVU</name>
<dbReference type="InterPro" id="IPR012929">
    <property type="entry name" value="Nucleoprot-TPR/MLP1-2_dom"/>
</dbReference>
<feature type="coiled-coil region" evidence="6">
    <location>
        <begin position="1123"/>
        <end position="1154"/>
    </location>
</feature>
<dbReference type="InterPro" id="IPR057974">
    <property type="entry name" value="NUA/TPR/MLP1-2-like_dom"/>
</dbReference>
<evidence type="ECO:0000256" key="1">
    <source>
        <dbReference type="ARBA" id="ARBA00004123"/>
    </source>
</evidence>
<evidence type="ECO:0000313" key="11">
    <source>
        <dbReference type="RefSeq" id="XP_065676122.1"/>
    </source>
</evidence>
<protein>
    <recommendedName>
        <fullName evidence="3">Nucleoprotein TPR</fullName>
    </recommendedName>
</protein>
<dbReference type="PANTHER" id="PTHR18898">
    <property type="entry name" value="NUCLEOPROTEIN TPR-RELATED"/>
    <property type="match status" value="1"/>
</dbReference>
<feature type="coiled-coil region" evidence="6">
    <location>
        <begin position="240"/>
        <end position="281"/>
    </location>
</feature>
<dbReference type="Pfam" id="PF07926">
    <property type="entry name" value="TPR_MLP1_2"/>
    <property type="match status" value="1"/>
</dbReference>
<feature type="coiled-coil region" evidence="6">
    <location>
        <begin position="472"/>
        <end position="499"/>
    </location>
</feature>
<dbReference type="RefSeq" id="XP_065676122.1">
    <property type="nucleotide sequence ID" value="XM_065820050.1"/>
</dbReference>
<feature type="coiled-coil region" evidence="6">
    <location>
        <begin position="1287"/>
        <end position="1321"/>
    </location>
</feature>
<evidence type="ECO:0000256" key="5">
    <source>
        <dbReference type="ARBA" id="ARBA00023242"/>
    </source>
</evidence>
<keyword evidence="10" id="KW-1185">Reference proteome</keyword>
<feature type="region of interest" description="Disordered" evidence="7">
    <location>
        <begin position="2158"/>
        <end position="2191"/>
    </location>
</feature>
<evidence type="ECO:0000256" key="3">
    <source>
        <dbReference type="ARBA" id="ARBA00019789"/>
    </source>
</evidence>
<evidence type="ECO:0000313" key="10">
    <source>
        <dbReference type="Proteomes" id="UP001652625"/>
    </source>
</evidence>
<keyword evidence="5" id="KW-0539">Nucleus</keyword>
<sequence length="2307" mass="265726">MDDTIKVLSNKFDLSKELLQSIANDSPHISNWLSVLARYILENEKSKEDQKSKESALRKERLNAEYQISLLDKQLISCNSKLSKYEQNLLETKIKLEKTEEALSEFNNKFTDAVKEKSNLVSEIEQFRQLCSRLEHEKADFAEILEKKNSEIDRINEEWSDMSKKLSESNKIRYRLQYDLDEIKNSDIRKEFKEKRLEQEKSMLLQQIDHITNELKLKSELLIQTQRDQSSKFIDVELKYESISQENVQLKSNLEICKETCAEQEKKLKLLMSKIERISDENIEVQHNMQQELSSQTKLVELYKDDRDHAKQKLSEISAAFSELQSYVLKVNEEKSILAEKLKESENDKASSLESLTNKIKEQATELENANRLLQVSKKKDNNLTSQDLSSISPMAAATSSILKKGMTLTQIYTEYVKISDQLASEKEENSRLKMYMEQILREVEEKAPVLLQQKEEYDHAVKTIETLSYKLEQNIKECRHHQNQLSDYERKFEYYKREEKRLHNLSVDLSKQVCVLLKEIEEARGGVVSSSNSLPELLTNDAMVSSSCQVISDHLVTFKSIEELQSQNKRLLVTVRELSEEQEKLEIEGGSEIIQELKRKFANARDDLNTLKENEKTQQEMMQQIIRQRDMYKLLCKAGNTMVGEVSSTSTSLAAVDLEAELNKLKADLEENINEYRKYKEEASNKELSIKSIIEKQLEELSLLRTENNQVKAQLDFSNEKYSILMTTAEGYKKEIKALEEKCQSITNSLSKYRVEAESAKQSYHEMREKLITCEVSLKSLSTEKYLIQEAEKRLMQENQSLLDQHRSQSVLLANLQTIQNNLEKQEFDTRISLSKQCEALQREMKVIRRNFSNEEHNLKSNVSLLENECKDLKVKLGVETELQKKYLKELEETKQQLSQSEAKCKELEALTQASDNRLAVVLQGENISKENEETHHEIELLKIKLREMELTLSNNINEKKTLEEQLIATKKHLEQYKEIGDSNEHAITTLANLKDSIEADLQSKIKIANEAIENFKKQVEALTAEKIHLNKKISEADKAHQFQVSELRNQMAPLERRFQEVTRALVNAKELEESAVKEAQTQAAIAKEAQDKYERELILHAKDVEQFTLLKEDVQFHKNHHEDLKLQISEINKNLENNNNLMEQMKHHHQIELRKGEIARKDLIDENSILHSQVEKLSAQLAAAKSHNPTIEEPLTSSDKSLEEVYELLRFVRREKEIAETKAEACKTESMRFRQRAEHLQRDIDETKAALELEMKRTQGHMLSEEEYKDVMEKVNKVSEFEVLNNVLEKEKLNLISKNEQLRDQVKKLEIEMKPLLESKKALDGEKNVWLAEKTALKSEIERWTNRTNQLMIQSTKSENEELKKLQSLKVQNEKVITSLQEDLKRNKQQFDTFKRETLKFKNENQEKISGLESDLIATRNKLNAASTTSNASAKAVETEQLSNLQKELDQWKSKNLEMADKSKMVRKVARKYKTICDQLQKVLKENNIDFSSIINVSSNNVQSNDLDTPSNQTIDLEEKKKFEIQIAEKTKVAEELSKELMSLQSQLVSECKRSNDLEKKNIETHSCYLEAEKKLLEKNKELELLKLEFADGKKKLTEVQEKNKKLLKTCKEKLSSLTKLKDSSSREIECLKDQLEKSRVELRDSNESNSVHALEERLLESTNQIKELILDKKHLIQKLDELQNQIDKMGADLIAVDNCSKNEKKTKIIVEPKQSSDQQLLDTYGNAPLTATVRPTATSSQAASKFHVQNTRTASIRPLAHGHPTAMISPTVPTALSSLQTPVASVSALPVSSVFLPHVCEMQVRPSYSRHSNERQIFTAPVARVSVQVRADDINDDISTDEAVPISLSLARELNPYGNKRSHQNEVEEKIEVLDEEESIEPGSKRQRVESNLQEHQLETVQHDLEEDDLLSEENVEEVTIEGNSPTDNQLYNNNQNTQLQIDPRLQSSLQEILRQRQYVRESSQMPLFSFISGPGNSFYEETDDSMVPSTPTLFLPKRIEYAEAISSIVRYPSQGSSVPHPEFNEVRSSDDSANVPHTPLSVVPNVSLQQSIASSFQLTGQENSVNKFFGEDSNLQHVPQHVTLTEEEDINETETKDDAELMPSVQIDTYESKTYTENIKDIPENKFQSSAEKSNFSVDEKETEVLILTKEDKIGDFDQDENSEDYYDAGDDDGENNVYDEDVGNYKNEDKRQIKETYEDIHNDEVPKSECGSNVLEEITKPNEESENALVDANRMESDDDISRDATEPVVTELETTGKDEQLKKTEDEKTKPVRLQRGVRPRLRRDLPSRLAKASDLVDKTN</sequence>
<feature type="compositionally biased region" description="Basic residues" evidence="7">
    <location>
        <begin position="2277"/>
        <end position="2288"/>
    </location>
</feature>
<accession>A0ABM4DNH0</accession>
<feature type="coiled-coil region" evidence="6">
    <location>
        <begin position="656"/>
        <end position="771"/>
    </location>
</feature>
<feature type="coiled-coil region" evidence="6">
    <location>
        <begin position="1204"/>
        <end position="1259"/>
    </location>
</feature>
<proteinExistence type="inferred from homology"/>
<evidence type="ECO:0000256" key="4">
    <source>
        <dbReference type="ARBA" id="ARBA00023054"/>
    </source>
</evidence>
<keyword evidence="4 6" id="KW-0175">Coiled coil</keyword>
<feature type="domain" description="NUA/TPR/MLP1-2-like" evidence="9">
    <location>
        <begin position="486"/>
        <end position="587"/>
    </location>
</feature>
<feature type="domain" description="Nucleoprotein TPR/MLP1-2" evidence="8">
    <location>
        <begin position="1053"/>
        <end position="1179"/>
    </location>
</feature>
<feature type="coiled-coil region" evidence="6">
    <location>
        <begin position="1437"/>
        <end position="1464"/>
    </location>
</feature>
<feature type="coiled-coil region" evidence="6">
    <location>
        <begin position="562"/>
        <end position="629"/>
    </location>
</feature>
<comment type="similarity">
    <text evidence="2">Belongs to the TPR family.</text>
</comment>
<feature type="coiled-coil region" evidence="6">
    <location>
        <begin position="1071"/>
        <end position="1098"/>
    </location>
</feature>
<organism evidence="10 11">
    <name type="scientific">Hydra vulgaris</name>
    <name type="common">Hydra</name>
    <name type="synonym">Hydra attenuata</name>
    <dbReference type="NCBI Taxonomy" id="6087"/>
    <lineage>
        <taxon>Eukaryota</taxon>
        <taxon>Metazoa</taxon>
        <taxon>Cnidaria</taxon>
        <taxon>Hydrozoa</taxon>
        <taxon>Hydroidolina</taxon>
        <taxon>Anthoathecata</taxon>
        <taxon>Aplanulata</taxon>
        <taxon>Hydridae</taxon>
        <taxon>Hydra</taxon>
    </lineage>
</organism>
<feature type="compositionally biased region" description="Acidic residues" evidence="7">
    <location>
        <begin position="2161"/>
        <end position="2187"/>
    </location>
</feature>
<gene>
    <name evidence="11" type="primary">LOC136072045</name>
</gene>
<feature type="coiled-coil region" evidence="6">
    <location>
        <begin position="328"/>
        <end position="380"/>
    </location>
</feature>
<evidence type="ECO:0000256" key="2">
    <source>
        <dbReference type="ARBA" id="ARBA00005274"/>
    </source>
</evidence>
<feature type="coiled-coil region" evidence="6">
    <location>
        <begin position="832"/>
        <end position="1041"/>
    </location>
</feature>
<evidence type="ECO:0000259" key="9">
    <source>
        <dbReference type="Pfam" id="PF25785"/>
    </source>
</evidence>
<reference evidence="11" key="1">
    <citation type="submission" date="2025-08" db="UniProtKB">
        <authorList>
            <consortium name="RefSeq"/>
        </authorList>
    </citation>
    <scope>IDENTIFICATION</scope>
</reference>
<feature type="coiled-coil region" evidence="6">
    <location>
        <begin position="1522"/>
        <end position="1695"/>
    </location>
</feature>
<feature type="compositionally biased region" description="Basic and acidic residues" evidence="7">
    <location>
        <begin position="2203"/>
        <end position="2212"/>
    </location>
</feature>
<feature type="coiled-coil region" evidence="6">
    <location>
        <begin position="82"/>
        <end position="158"/>
    </location>
</feature>
<evidence type="ECO:0000256" key="6">
    <source>
        <dbReference type="SAM" id="Coils"/>
    </source>
</evidence>
<comment type="subcellular location">
    <subcellularLocation>
        <location evidence="1">Nucleus</location>
    </subcellularLocation>
</comment>
<dbReference type="Pfam" id="PF25785">
    <property type="entry name" value="TPR"/>
    <property type="match status" value="1"/>
</dbReference>
<dbReference type="Proteomes" id="UP001652625">
    <property type="component" value="Chromosome 15"/>
</dbReference>
<evidence type="ECO:0000259" key="8">
    <source>
        <dbReference type="Pfam" id="PF07926"/>
    </source>
</evidence>
<evidence type="ECO:0000256" key="7">
    <source>
        <dbReference type="SAM" id="MobiDB-lite"/>
    </source>
</evidence>
<feature type="compositionally biased region" description="Basic and acidic residues" evidence="7">
    <location>
        <begin position="2238"/>
        <end position="2251"/>
    </location>
</feature>
<dbReference type="GeneID" id="136072045"/>
<feature type="region of interest" description="Disordered" evidence="7">
    <location>
        <begin position="2203"/>
        <end position="2307"/>
    </location>
</feature>
<dbReference type="PANTHER" id="PTHR18898:SF2">
    <property type="entry name" value="NUCLEOPROTEIN TPR"/>
    <property type="match status" value="1"/>
</dbReference>
<feature type="compositionally biased region" description="Basic and acidic residues" evidence="7">
    <location>
        <begin position="2260"/>
        <end position="2276"/>
    </location>
</feature>